<accession>A0A1Q8V8P8</accession>
<gene>
    <name evidence="1" type="ORF">BKH29_06610</name>
</gene>
<comment type="caution">
    <text evidence="1">The sequence shown here is derived from an EMBL/GenBank/DDBJ whole genome shotgun (WGS) entry which is preliminary data.</text>
</comment>
<name>A0A1Q8V8P8_9ACTO</name>
<sequence length="68" mass="7288">MQSRTATITGEIPNRPCCVDFMAIVFDEPLLRPFPLAVPAALPLEKVTFVLPGACAAMSALDISWLLG</sequence>
<proteinExistence type="predicted"/>
<dbReference type="AlphaFoldDB" id="A0A1Q8V8P8"/>
<protein>
    <submittedName>
        <fullName evidence="1">Uncharacterized protein</fullName>
    </submittedName>
</protein>
<organism evidence="1 2">
    <name type="scientific">Actinomyces oris</name>
    <dbReference type="NCBI Taxonomy" id="544580"/>
    <lineage>
        <taxon>Bacteria</taxon>
        <taxon>Bacillati</taxon>
        <taxon>Actinomycetota</taxon>
        <taxon>Actinomycetes</taxon>
        <taxon>Actinomycetales</taxon>
        <taxon>Actinomycetaceae</taxon>
        <taxon>Actinomyces</taxon>
    </lineage>
</organism>
<evidence type="ECO:0000313" key="2">
    <source>
        <dbReference type="Proteomes" id="UP000186857"/>
    </source>
</evidence>
<dbReference type="Proteomes" id="UP000186857">
    <property type="component" value="Unassembled WGS sequence"/>
</dbReference>
<dbReference type="EMBL" id="MSKJ01000014">
    <property type="protein sequence ID" value="OLO44492.1"/>
    <property type="molecule type" value="Genomic_DNA"/>
</dbReference>
<evidence type="ECO:0000313" key="1">
    <source>
        <dbReference type="EMBL" id="OLO44492.1"/>
    </source>
</evidence>
<reference evidence="1 2" key="1">
    <citation type="submission" date="2016-12" db="EMBL/GenBank/DDBJ databases">
        <title>Genomic Comparison of strains in the 'Actinomyces naeslundii' Group.</title>
        <authorList>
            <person name="Mughal S.R."/>
            <person name="Do T."/>
            <person name="Gilbert S.C."/>
            <person name="Witherden E.A."/>
            <person name="Didelot X."/>
            <person name="Beighton D."/>
        </authorList>
    </citation>
    <scope>NUCLEOTIDE SEQUENCE [LARGE SCALE GENOMIC DNA]</scope>
    <source>
        <strain evidence="1 2">CCUG 33920</strain>
    </source>
</reference>